<gene>
    <name evidence="2" type="ORF">K7432_005257</name>
</gene>
<evidence type="ECO:0000256" key="1">
    <source>
        <dbReference type="SAM" id="Phobius"/>
    </source>
</evidence>
<feature type="transmembrane region" description="Helical" evidence="1">
    <location>
        <begin position="30"/>
        <end position="53"/>
    </location>
</feature>
<keyword evidence="1" id="KW-0472">Membrane</keyword>
<protein>
    <submittedName>
        <fullName evidence="2">Uncharacterized protein</fullName>
    </submittedName>
</protein>
<evidence type="ECO:0000313" key="3">
    <source>
        <dbReference type="Proteomes" id="UP001479436"/>
    </source>
</evidence>
<keyword evidence="1" id="KW-1133">Transmembrane helix</keyword>
<keyword evidence="1" id="KW-0812">Transmembrane</keyword>
<evidence type="ECO:0000313" key="2">
    <source>
        <dbReference type="EMBL" id="KAK9718783.1"/>
    </source>
</evidence>
<reference evidence="2 3" key="1">
    <citation type="submission" date="2023-04" db="EMBL/GenBank/DDBJ databases">
        <title>Genome of Basidiobolus ranarum AG-B5.</title>
        <authorList>
            <person name="Stajich J.E."/>
            <person name="Carter-House D."/>
            <person name="Gryganskyi A."/>
        </authorList>
    </citation>
    <scope>NUCLEOTIDE SEQUENCE [LARGE SCALE GENOMIC DNA]</scope>
    <source>
        <strain evidence="2 3">AG-B5</strain>
    </source>
</reference>
<dbReference type="EMBL" id="JASJQH010007078">
    <property type="protein sequence ID" value="KAK9718783.1"/>
    <property type="molecule type" value="Genomic_DNA"/>
</dbReference>
<dbReference type="Proteomes" id="UP001479436">
    <property type="component" value="Unassembled WGS sequence"/>
</dbReference>
<feature type="transmembrane region" description="Helical" evidence="1">
    <location>
        <begin position="105"/>
        <end position="127"/>
    </location>
</feature>
<sequence length="166" mass="18661">MEKPHTSTTASDDELQSYTTKKRLKMLCTILLGIQLFISLAISVILGISVRHISHDPYLPGNVQIDLKNLSDTHYMSLVGCVLTTINAIVGLFGVRKGGCDMLKVYGIFGIIIVLIKIASSCLYIIWRSKFHAILVVAPCFVDILCMVWIYLYRNRLKEITHFISV</sequence>
<proteinExistence type="predicted"/>
<name>A0ABR2W3I1_9FUNG</name>
<feature type="transmembrane region" description="Helical" evidence="1">
    <location>
        <begin position="73"/>
        <end position="93"/>
    </location>
</feature>
<feature type="transmembrane region" description="Helical" evidence="1">
    <location>
        <begin position="133"/>
        <end position="153"/>
    </location>
</feature>
<accession>A0ABR2W3I1</accession>
<organism evidence="2 3">
    <name type="scientific">Basidiobolus ranarum</name>
    <dbReference type="NCBI Taxonomy" id="34480"/>
    <lineage>
        <taxon>Eukaryota</taxon>
        <taxon>Fungi</taxon>
        <taxon>Fungi incertae sedis</taxon>
        <taxon>Zoopagomycota</taxon>
        <taxon>Entomophthoromycotina</taxon>
        <taxon>Basidiobolomycetes</taxon>
        <taxon>Basidiobolales</taxon>
        <taxon>Basidiobolaceae</taxon>
        <taxon>Basidiobolus</taxon>
    </lineage>
</organism>
<keyword evidence="3" id="KW-1185">Reference proteome</keyword>
<comment type="caution">
    <text evidence="2">The sequence shown here is derived from an EMBL/GenBank/DDBJ whole genome shotgun (WGS) entry which is preliminary data.</text>
</comment>